<protein>
    <submittedName>
        <fullName evidence="2">PadR family transcriptional regulator</fullName>
    </submittedName>
</protein>
<dbReference type="Proteomes" id="UP001597063">
    <property type="component" value="Unassembled WGS sequence"/>
</dbReference>
<dbReference type="RefSeq" id="WP_131763077.1">
    <property type="nucleotide sequence ID" value="NZ_CAACUY010000290.1"/>
</dbReference>
<dbReference type="InterPro" id="IPR005149">
    <property type="entry name" value="Tscrpt_reg_PadR_N"/>
</dbReference>
<accession>A0ABW2XM62</accession>
<gene>
    <name evidence="2" type="ORF">ACFQZM_18195</name>
</gene>
<dbReference type="Pfam" id="PF03551">
    <property type="entry name" value="PadR"/>
    <property type="match status" value="1"/>
</dbReference>
<proteinExistence type="predicted"/>
<comment type="caution">
    <text evidence="2">The sequence shown here is derived from an EMBL/GenBank/DDBJ whole genome shotgun (WGS) entry which is preliminary data.</text>
</comment>
<evidence type="ECO:0000313" key="3">
    <source>
        <dbReference type="Proteomes" id="UP001597063"/>
    </source>
</evidence>
<reference evidence="3" key="1">
    <citation type="journal article" date="2019" name="Int. J. Syst. Evol. Microbiol.">
        <title>The Global Catalogue of Microorganisms (GCM) 10K type strain sequencing project: providing services to taxonomists for standard genome sequencing and annotation.</title>
        <authorList>
            <consortium name="The Broad Institute Genomics Platform"/>
            <consortium name="The Broad Institute Genome Sequencing Center for Infectious Disease"/>
            <person name="Wu L."/>
            <person name="Ma J."/>
        </authorList>
    </citation>
    <scope>NUCLEOTIDE SEQUENCE [LARGE SCALE GENOMIC DNA]</scope>
    <source>
        <strain evidence="3">JCM 9371</strain>
    </source>
</reference>
<evidence type="ECO:0000313" key="2">
    <source>
        <dbReference type="EMBL" id="MFD0686438.1"/>
    </source>
</evidence>
<feature type="domain" description="Transcription regulator PadR N-terminal" evidence="1">
    <location>
        <begin position="15"/>
        <end position="90"/>
    </location>
</feature>
<dbReference type="EMBL" id="JBHTGP010000010">
    <property type="protein sequence ID" value="MFD0686438.1"/>
    <property type="molecule type" value="Genomic_DNA"/>
</dbReference>
<dbReference type="InterPro" id="IPR036390">
    <property type="entry name" value="WH_DNA-bd_sf"/>
</dbReference>
<evidence type="ECO:0000259" key="1">
    <source>
        <dbReference type="Pfam" id="PF03551"/>
    </source>
</evidence>
<name>A0ABW2XM62_9ACTN</name>
<dbReference type="PANTHER" id="PTHR33169">
    <property type="entry name" value="PADR-FAMILY TRANSCRIPTIONAL REGULATOR"/>
    <property type="match status" value="1"/>
</dbReference>
<dbReference type="Gene3D" id="1.10.10.10">
    <property type="entry name" value="Winged helix-like DNA-binding domain superfamily/Winged helix DNA-binding domain"/>
    <property type="match status" value="1"/>
</dbReference>
<dbReference type="InterPro" id="IPR036388">
    <property type="entry name" value="WH-like_DNA-bd_sf"/>
</dbReference>
<dbReference type="SUPFAM" id="SSF46785">
    <property type="entry name" value="Winged helix' DNA-binding domain"/>
    <property type="match status" value="1"/>
</dbReference>
<dbReference type="InterPro" id="IPR052509">
    <property type="entry name" value="Metal_resp_DNA-bind_regulator"/>
</dbReference>
<sequence>MAKRRKVGNLLGLAVLSTVSARPMHPYEMASLMRARGKERDFDIKWGSLYTVVRNLEKHGFLAVEGNAREGARPERTVYRITDAGLAELADWVRELIGEPEREHPRFEAGLSVMGAIGPDEAAALLRHRLGVLEREIAEDRAALAEASEVPRIFLLEAEYDLAIRQAEAGWVRGLVAEIEDGSLPGLDIWHRFHETGRVPPEVAELAERGATED</sequence>
<organism evidence="2 3">
    <name type="scientific">Actinomadura fibrosa</name>
    <dbReference type="NCBI Taxonomy" id="111802"/>
    <lineage>
        <taxon>Bacteria</taxon>
        <taxon>Bacillati</taxon>
        <taxon>Actinomycetota</taxon>
        <taxon>Actinomycetes</taxon>
        <taxon>Streptosporangiales</taxon>
        <taxon>Thermomonosporaceae</taxon>
        <taxon>Actinomadura</taxon>
    </lineage>
</organism>
<keyword evidence="3" id="KW-1185">Reference proteome</keyword>
<dbReference type="PANTHER" id="PTHR33169:SF14">
    <property type="entry name" value="TRANSCRIPTIONAL REGULATOR RV3488"/>
    <property type="match status" value="1"/>
</dbReference>